<proteinExistence type="predicted"/>
<reference evidence="1" key="1">
    <citation type="submission" date="2022-08" db="EMBL/GenBank/DDBJ databases">
        <authorList>
            <person name="Deng Y."/>
            <person name="Han X.-F."/>
            <person name="Zhang Y.-Q."/>
        </authorList>
    </citation>
    <scope>NUCLEOTIDE SEQUENCE</scope>
    <source>
        <strain evidence="1">CPCC 203386</strain>
    </source>
</reference>
<sequence>MTTEVFEEVHITGENIATNDFIDLDDYYANRNVNRRMTKAHMKGDITSNAQRVVAIVELTETVGGEHKVSRFKIDGHSRTAAWKRGQLQKPSTLFAVVYHCTDMAQVHKLYKAYCSKLTSETAAEEGFHARKRVDWNPTSRLCNSSWTSAFKMLGGKEYIDSLEKYLPQLEIIDSWGIEVLKSRLFGVGTRAAMLST</sequence>
<gene>
    <name evidence="1" type="ORF">N1032_25550</name>
</gene>
<accession>A0ABT2HAU8</accession>
<dbReference type="Proteomes" id="UP001165586">
    <property type="component" value="Unassembled WGS sequence"/>
</dbReference>
<feature type="non-terminal residue" evidence="1">
    <location>
        <position position="197"/>
    </location>
</feature>
<comment type="caution">
    <text evidence="1">The sequence shown here is derived from an EMBL/GenBank/DDBJ whole genome shotgun (WGS) entry which is preliminary data.</text>
</comment>
<name>A0ABT2HAU8_9MICO</name>
<evidence type="ECO:0000313" key="1">
    <source>
        <dbReference type="EMBL" id="MCS5737098.1"/>
    </source>
</evidence>
<evidence type="ECO:0000313" key="2">
    <source>
        <dbReference type="Proteomes" id="UP001165586"/>
    </source>
</evidence>
<dbReference type="RefSeq" id="WP_259543403.1">
    <property type="nucleotide sequence ID" value="NZ_JANLCJ010000411.1"/>
</dbReference>
<organism evidence="1 2">
    <name type="scientific">Herbiconiux daphne</name>
    <dbReference type="NCBI Taxonomy" id="2970914"/>
    <lineage>
        <taxon>Bacteria</taxon>
        <taxon>Bacillati</taxon>
        <taxon>Actinomycetota</taxon>
        <taxon>Actinomycetes</taxon>
        <taxon>Micrococcales</taxon>
        <taxon>Microbacteriaceae</taxon>
        <taxon>Herbiconiux</taxon>
    </lineage>
</organism>
<keyword evidence="2" id="KW-1185">Reference proteome</keyword>
<protein>
    <submittedName>
        <fullName evidence="1">Uncharacterized protein</fullName>
    </submittedName>
</protein>
<dbReference type="EMBL" id="JANLCJ010000411">
    <property type="protein sequence ID" value="MCS5737098.1"/>
    <property type="molecule type" value="Genomic_DNA"/>
</dbReference>